<keyword evidence="1" id="KW-0175">Coiled coil</keyword>
<organism evidence="2">
    <name type="scientific">bioreactor metagenome</name>
    <dbReference type="NCBI Taxonomy" id="1076179"/>
    <lineage>
        <taxon>unclassified sequences</taxon>
        <taxon>metagenomes</taxon>
        <taxon>ecological metagenomes</taxon>
    </lineage>
</organism>
<sequence length="119" mass="13308">MNKGIIVNNGSINGAQVIAGDNNNITMNQNNEVILKEKENISEDVECLKNLLDDLKSELSEHKSSLDILSNKVSIIDSELEEKNPNKEKIKRYLKDSLSTVHQATGTISNIYKILEILQ</sequence>
<name>A0A644Z4M8_9ZZZZ</name>
<gene>
    <name evidence="2" type="ORF">SDC9_79621</name>
</gene>
<proteinExistence type="predicted"/>
<dbReference type="AlphaFoldDB" id="A0A644Z4M8"/>
<protein>
    <submittedName>
        <fullName evidence="2">Uncharacterized protein</fullName>
    </submittedName>
</protein>
<evidence type="ECO:0000313" key="2">
    <source>
        <dbReference type="EMBL" id="MPM33054.1"/>
    </source>
</evidence>
<reference evidence="2" key="1">
    <citation type="submission" date="2019-08" db="EMBL/GenBank/DDBJ databases">
        <authorList>
            <person name="Kucharzyk K."/>
            <person name="Murdoch R.W."/>
            <person name="Higgins S."/>
            <person name="Loffler F."/>
        </authorList>
    </citation>
    <scope>NUCLEOTIDE SEQUENCE</scope>
</reference>
<feature type="coiled-coil region" evidence="1">
    <location>
        <begin position="38"/>
        <end position="72"/>
    </location>
</feature>
<evidence type="ECO:0000256" key="1">
    <source>
        <dbReference type="SAM" id="Coils"/>
    </source>
</evidence>
<dbReference type="EMBL" id="VSSQ01006541">
    <property type="protein sequence ID" value="MPM33054.1"/>
    <property type="molecule type" value="Genomic_DNA"/>
</dbReference>
<accession>A0A644Z4M8</accession>
<comment type="caution">
    <text evidence="2">The sequence shown here is derived from an EMBL/GenBank/DDBJ whole genome shotgun (WGS) entry which is preliminary data.</text>
</comment>